<reference evidence="1 2" key="1">
    <citation type="journal article" date="2015" name="Genome Announc.">
        <title>Expanding the biotechnology potential of lactobacilli through comparative genomics of 213 strains and associated genera.</title>
        <authorList>
            <person name="Sun Z."/>
            <person name="Harris H.M."/>
            <person name="McCann A."/>
            <person name="Guo C."/>
            <person name="Argimon S."/>
            <person name="Zhang W."/>
            <person name="Yang X."/>
            <person name="Jeffery I.B."/>
            <person name="Cooney J.C."/>
            <person name="Kagawa T.F."/>
            <person name="Liu W."/>
            <person name="Song Y."/>
            <person name="Salvetti E."/>
            <person name="Wrobel A."/>
            <person name="Rasinkangas P."/>
            <person name="Parkhill J."/>
            <person name="Rea M.C."/>
            <person name="O'Sullivan O."/>
            <person name="Ritari J."/>
            <person name="Douillard F.P."/>
            <person name="Paul Ross R."/>
            <person name="Yang R."/>
            <person name="Briner A.E."/>
            <person name="Felis G.E."/>
            <person name="de Vos W.M."/>
            <person name="Barrangou R."/>
            <person name="Klaenhammer T.R."/>
            <person name="Caufield P.W."/>
            <person name="Cui Y."/>
            <person name="Zhang H."/>
            <person name="O'Toole P.W."/>
        </authorList>
    </citation>
    <scope>NUCLEOTIDE SEQUENCE [LARGE SCALE GENOMIC DNA]</scope>
    <source>
        <strain evidence="1 2">DSM 20452</strain>
    </source>
</reference>
<dbReference type="Proteomes" id="UP000051612">
    <property type="component" value="Unassembled WGS sequence"/>
</dbReference>
<name>A0A0R2B7Y6_9LACO</name>
<organism evidence="1 2">
    <name type="scientific">Ligilactobacillus murinus DSM 20452 = NBRC 14221</name>
    <dbReference type="NCBI Taxonomy" id="1423772"/>
    <lineage>
        <taxon>Bacteria</taxon>
        <taxon>Bacillati</taxon>
        <taxon>Bacillota</taxon>
        <taxon>Bacilli</taxon>
        <taxon>Lactobacillales</taxon>
        <taxon>Lactobacillaceae</taxon>
        <taxon>Ligilactobacillus</taxon>
    </lineage>
</organism>
<accession>A0A0R2B7Y6</accession>
<evidence type="ECO:0000313" key="2">
    <source>
        <dbReference type="Proteomes" id="UP000051612"/>
    </source>
</evidence>
<dbReference type="EMBL" id="AYYN01000082">
    <property type="protein sequence ID" value="KRM74933.1"/>
    <property type="molecule type" value="Genomic_DNA"/>
</dbReference>
<gene>
    <name evidence="1" type="ORF">FC48_GL000226</name>
</gene>
<sequence length="69" mass="8067">MSPILAVFTREPPKILITKISRAPELSATFKRLSCWITVCDLLSLLDRSEYECFVSYRKLDNNCFFNDF</sequence>
<protein>
    <submittedName>
        <fullName evidence="1">Uncharacterized protein</fullName>
    </submittedName>
</protein>
<evidence type="ECO:0000313" key="1">
    <source>
        <dbReference type="EMBL" id="KRM74933.1"/>
    </source>
</evidence>
<dbReference type="AlphaFoldDB" id="A0A0R2B7Y6"/>
<comment type="caution">
    <text evidence="1">The sequence shown here is derived from an EMBL/GenBank/DDBJ whole genome shotgun (WGS) entry which is preliminary data.</text>
</comment>
<proteinExistence type="predicted"/>